<name>A0ACB6ZS07_THEGA</name>
<evidence type="ECO:0000313" key="1">
    <source>
        <dbReference type="EMBL" id="KAF9652392.1"/>
    </source>
</evidence>
<reference evidence="1" key="1">
    <citation type="submission" date="2019-10" db="EMBL/GenBank/DDBJ databases">
        <authorList>
            <consortium name="DOE Joint Genome Institute"/>
            <person name="Kuo A."/>
            <person name="Miyauchi S."/>
            <person name="Kiss E."/>
            <person name="Drula E."/>
            <person name="Kohler A."/>
            <person name="Sanchez-Garcia M."/>
            <person name="Andreopoulos B."/>
            <person name="Barry K.W."/>
            <person name="Bonito G."/>
            <person name="Buee M."/>
            <person name="Carver A."/>
            <person name="Chen C."/>
            <person name="Cichocki N."/>
            <person name="Clum A."/>
            <person name="Culley D."/>
            <person name="Crous P.W."/>
            <person name="Fauchery L."/>
            <person name="Girlanda M."/>
            <person name="Hayes R."/>
            <person name="Keri Z."/>
            <person name="Labutti K."/>
            <person name="Lipzen A."/>
            <person name="Lombard V."/>
            <person name="Magnuson J."/>
            <person name="Maillard F."/>
            <person name="Morin E."/>
            <person name="Murat C."/>
            <person name="Nolan M."/>
            <person name="Ohm R."/>
            <person name="Pangilinan J."/>
            <person name="Pereira M."/>
            <person name="Perotto S."/>
            <person name="Peter M."/>
            <person name="Riley R."/>
            <person name="Sitrit Y."/>
            <person name="Stielow B."/>
            <person name="Szollosi G."/>
            <person name="Zifcakova L."/>
            <person name="Stursova M."/>
            <person name="Spatafora J.W."/>
            <person name="Tedersoo L."/>
            <person name="Vaario L.-M."/>
            <person name="Yamada A."/>
            <person name="Yan M."/>
            <person name="Wang P."/>
            <person name="Xu J."/>
            <person name="Bruns T."/>
            <person name="Baldrian P."/>
            <person name="Vilgalys R."/>
            <person name="Henrissat B."/>
            <person name="Grigoriev I.V."/>
            <person name="Hibbett D."/>
            <person name="Nagy L.G."/>
            <person name="Martin F.M."/>
        </authorList>
    </citation>
    <scope>NUCLEOTIDE SEQUENCE</scope>
    <source>
        <strain evidence="1">P2</strain>
    </source>
</reference>
<keyword evidence="2" id="KW-1185">Reference proteome</keyword>
<sequence length="53" mass="5913">MFYFVFLRGRHQINIRSLGGSVKLFLLVILQPVGIVFLLESYPETLATGSSLA</sequence>
<reference evidence="1" key="2">
    <citation type="journal article" date="2020" name="Nat. Commun.">
        <title>Large-scale genome sequencing of mycorrhizal fungi provides insights into the early evolution of symbiotic traits.</title>
        <authorList>
            <person name="Miyauchi S."/>
            <person name="Kiss E."/>
            <person name="Kuo A."/>
            <person name="Drula E."/>
            <person name="Kohler A."/>
            <person name="Sanchez-Garcia M."/>
            <person name="Morin E."/>
            <person name="Andreopoulos B."/>
            <person name="Barry K.W."/>
            <person name="Bonito G."/>
            <person name="Buee M."/>
            <person name="Carver A."/>
            <person name="Chen C."/>
            <person name="Cichocki N."/>
            <person name="Clum A."/>
            <person name="Culley D."/>
            <person name="Crous P.W."/>
            <person name="Fauchery L."/>
            <person name="Girlanda M."/>
            <person name="Hayes R.D."/>
            <person name="Keri Z."/>
            <person name="LaButti K."/>
            <person name="Lipzen A."/>
            <person name="Lombard V."/>
            <person name="Magnuson J."/>
            <person name="Maillard F."/>
            <person name="Murat C."/>
            <person name="Nolan M."/>
            <person name="Ohm R.A."/>
            <person name="Pangilinan J."/>
            <person name="Pereira M.F."/>
            <person name="Perotto S."/>
            <person name="Peter M."/>
            <person name="Pfister S."/>
            <person name="Riley R."/>
            <person name="Sitrit Y."/>
            <person name="Stielow J.B."/>
            <person name="Szollosi G."/>
            <person name="Zifcakova L."/>
            <person name="Stursova M."/>
            <person name="Spatafora J.W."/>
            <person name="Tedersoo L."/>
            <person name="Vaario L.M."/>
            <person name="Yamada A."/>
            <person name="Yan M."/>
            <person name="Wang P."/>
            <person name="Xu J."/>
            <person name="Bruns T."/>
            <person name="Baldrian P."/>
            <person name="Vilgalys R."/>
            <person name="Dunand C."/>
            <person name="Henrissat B."/>
            <person name="Grigoriev I.V."/>
            <person name="Hibbett D."/>
            <person name="Nagy L.G."/>
            <person name="Martin F.M."/>
        </authorList>
    </citation>
    <scope>NUCLEOTIDE SEQUENCE</scope>
    <source>
        <strain evidence="1">P2</strain>
    </source>
</reference>
<evidence type="ECO:0000313" key="2">
    <source>
        <dbReference type="Proteomes" id="UP000886501"/>
    </source>
</evidence>
<comment type="caution">
    <text evidence="1">The sequence shown here is derived from an EMBL/GenBank/DDBJ whole genome shotgun (WGS) entry which is preliminary data.</text>
</comment>
<proteinExistence type="predicted"/>
<protein>
    <submittedName>
        <fullName evidence="1">Uncharacterized protein</fullName>
    </submittedName>
</protein>
<dbReference type="EMBL" id="MU117969">
    <property type="protein sequence ID" value="KAF9652392.1"/>
    <property type="molecule type" value="Genomic_DNA"/>
</dbReference>
<accession>A0ACB6ZS07</accession>
<gene>
    <name evidence="1" type="ORF">BDM02DRAFT_3109411</name>
</gene>
<organism evidence="1 2">
    <name type="scientific">Thelephora ganbajun</name>
    <name type="common">Ganba fungus</name>
    <dbReference type="NCBI Taxonomy" id="370292"/>
    <lineage>
        <taxon>Eukaryota</taxon>
        <taxon>Fungi</taxon>
        <taxon>Dikarya</taxon>
        <taxon>Basidiomycota</taxon>
        <taxon>Agaricomycotina</taxon>
        <taxon>Agaricomycetes</taxon>
        <taxon>Thelephorales</taxon>
        <taxon>Thelephoraceae</taxon>
        <taxon>Thelephora</taxon>
    </lineage>
</organism>
<dbReference type="Proteomes" id="UP000886501">
    <property type="component" value="Unassembled WGS sequence"/>
</dbReference>